<comment type="caution">
    <text evidence="1">The sequence shown here is derived from an EMBL/GenBank/DDBJ whole genome shotgun (WGS) entry which is preliminary data.</text>
</comment>
<accession>A0A0W0R543</accession>
<sequence length="303" mass="34619">MPKLYKEILPITRNDTIAALTEFRDNNYQLRFISPVTEAHFPEIKNWVLELGTKILRVNATNLEEINVAQSQFAKIVDVFFQTKNKFAICSFAAQLLQYYTVISHARFTSEFNAIQFREFLKEHEKELGSVENNSLITEYRLIKIYNDLTDCLDSINGVKRPIPDVNEKLGFLLGELNTIQEKINQWIYDAPDNVFIAYLKFVVSYACAKALELQHKLIPTEEREQKEMVAGSQRFFLQDCLQGLKNIQSIQTLSAERGHTFVKGAELSLGQNVLIKLPVSDLDAITSHVSSLLEASSSVSYR</sequence>
<keyword evidence="2" id="KW-1185">Reference proteome</keyword>
<name>A0A0W0R543_9GAMM</name>
<gene>
    <name evidence="1" type="ORF">Lade_0856</name>
</gene>
<reference evidence="1 2" key="1">
    <citation type="submission" date="2015-11" db="EMBL/GenBank/DDBJ databases">
        <title>Identification of large and diverse effector repertoires of 38 Legionella species.</title>
        <authorList>
            <person name="Burstein D."/>
            <person name="Amaro F."/>
            <person name="Zusman T."/>
            <person name="Lifshitz Z."/>
            <person name="Cohen O."/>
            <person name="Gilbert J.A."/>
            <person name="Pupko T."/>
            <person name="Shuman H.A."/>
            <person name="Segal G."/>
        </authorList>
    </citation>
    <scope>NUCLEOTIDE SEQUENCE [LARGE SCALE GENOMIC DNA]</scope>
    <source>
        <strain evidence="1 2">1762-AUS-E</strain>
    </source>
</reference>
<evidence type="ECO:0000313" key="1">
    <source>
        <dbReference type="EMBL" id="KTC66198.1"/>
    </source>
</evidence>
<organism evidence="1 2">
    <name type="scientific">Legionella adelaidensis</name>
    <dbReference type="NCBI Taxonomy" id="45056"/>
    <lineage>
        <taxon>Bacteria</taxon>
        <taxon>Pseudomonadati</taxon>
        <taxon>Pseudomonadota</taxon>
        <taxon>Gammaproteobacteria</taxon>
        <taxon>Legionellales</taxon>
        <taxon>Legionellaceae</taxon>
        <taxon>Legionella</taxon>
    </lineage>
</organism>
<proteinExistence type="predicted"/>
<dbReference type="AlphaFoldDB" id="A0A0W0R543"/>
<dbReference type="EMBL" id="LNKA01000001">
    <property type="protein sequence ID" value="KTC66198.1"/>
    <property type="molecule type" value="Genomic_DNA"/>
</dbReference>
<dbReference type="PATRIC" id="fig|45056.6.peg.886"/>
<dbReference type="Proteomes" id="UP000054859">
    <property type="component" value="Unassembled WGS sequence"/>
</dbReference>
<evidence type="ECO:0000313" key="2">
    <source>
        <dbReference type="Proteomes" id="UP000054859"/>
    </source>
</evidence>
<dbReference type="RefSeq" id="WP_058461895.1">
    <property type="nucleotide sequence ID" value="NZ_CAAAHS010000005.1"/>
</dbReference>
<protein>
    <submittedName>
        <fullName evidence="1">Uncharacterized protein</fullName>
    </submittedName>
</protein>